<evidence type="ECO:0008006" key="9">
    <source>
        <dbReference type="Google" id="ProtNLM"/>
    </source>
</evidence>
<dbReference type="HOGENOM" id="CLU_096652_4_0_1"/>
<evidence type="ECO:0000256" key="4">
    <source>
        <dbReference type="ARBA" id="ARBA00022989"/>
    </source>
</evidence>
<dbReference type="CTD" id="20246854"/>
<dbReference type="OMA" id="ANSHKIM"/>
<evidence type="ECO:0000313" key="7">
    <source>
        <dbReference type="EMBL" id="ESO88236.1"/>
    </source>
</evidence>
<evidence type="ECO:0000313" key="8">
    <source>
        <dbReference type="Proteomes" id="UP000030746"/>
    </source>
</evidence>
<dbReference type="Pfam" id="PF03647">
    <property type="entry name" value="Tmemb_14"/>
    <property type="match status" value="1"/>
</dbReference>
<dbReference type="PANTHER" id="PTHR12668">
    <property type="entry name" value="TRANSMEMBRANE PROTEIN 14, 15"/>
    <property type="match status" value="1"/>
</dbReference>
<dbReference type="OrthoDB" id="5620at2759"/>
<dbReference type="GO" id="GO:0070453">
    <property type="term" value="P:regulation of heme biosynthetic process"/>
    <property type="evidence" value="ECO:0007669"/>
    <property type="project" value="TreeGrafter"/>
</dbReference>
<feature type="transmembrane region" description="Helical" evidence="6">
    <location>
        <begin position="55"/>
        <end position="74"/>
    </location>
</feature>
<organism evidence="7 8">
    <name type="scientific">Lottia gigantea</name>
    <name type="common">Giant owl limpet</name>
    <dbReference type="NCBI Taxonomy" id="225164"/>
    <lineage>
        <taxon>Eukaryota</taxon>
        <taxon>Metazoa</taxon>
        <taxon>Spiralia</taxon>
        <taxon>Lophotrochozoa</taxon>
        <taxon>Mollusca</taxon>
        <taxon>Gastropoda</taxon>
        <taxon>Patellogastropoda</taxon>
        <taxon>Lottioidea</taxon>
        <taxon>Lottiidae</taxon>
        <taxon>Lottia</taxon>
    </lineage>
</organism>
<feature type="transmembrane region" description="Helical" evidence="6">
    <location>
        <begin position="6"/>
        <end position="23"/>
    </location>
</feature>
<feature type="transmembrane region" description="Helical" evidence="6">
    <location>
        <begin position="79"/>
        <end position="98"/>
    </location>
</feature>
<name>V4A4P2_LOTGI</name>
<evidence type="ECO:0000256" key="6">
    <source>
        <dbReference type="SAM" id="Phobius"/>
    </source>
</evidence>
<dbReference type="STRING" id="225164.V4A4P2"/>
<evidence type="ECO:0000256" key="5">
    <source>
        <dbReference type="ARBA" id="ARBA00023136"/>
    </source>
</evidence>
<dbReference type="GeneID" id="20246854"/>
<dbReference type="PANTHER" id="PTHR12668:SF43">
    <property type="entry name" value="TRANSMEMBRANE PROTEIN 14 HOMOLOG"/>
    <property type="match status" value="1"/>
</dbReference>
<comment type="subcellular location">
    <subcellularLocation>
        <location evidence="1">Membrane</location>
    </subcellularLocation>
</comment>
<dbReference type="GO" id="GO:0031966">
    <property type="term" value="C:mitochondrial membrane"/>
    <property type="evidence" value="ECO:0007669"/>
    <property type="project" value="TreeGrafter"/>
</dbReference>
<dbReference type="InterPro" id="IPR044890">
    <property type="entry name" value="TMEM14_sf"/>
</dbReference>
<keyword evidence="4 6" id="KW-1133">Transmembrane helix</keyword>
<protein>
    <recommendedName>
        <fullName evidence="9">Transmembrane protein 14C</fullName>
    </recommendedName>
</protein>
<dbReference type="InterPro" id="IPR005349">
    <property type="entry name" value="TMEM14"/>
</dbReference>
<comment type="similarity">
    <text evidence="2">Belongs to the TMEM14 family.</text>
</comment>
<keyword evidence="8" id="KW-1185">Reference proteome</keyword>
<keyword evidence="5 6" id="KW-0472">Membrane</keyword>
<gene>
    <name evidence="7" type="ORF">LOTGIDRAFT_219297</name>
</gene>
<dbReference type="RefSeq" id="XP_009060956.1">
    <property type="nucleotide sequence ID" value="XM_009062708.1"/>
</dbReference>
<evidence type="ECO:0000256" key="1">
    <source>
        <dbReference type="ARBA" id="ARBA00004370"/>
    </source>
</evidence>
<accession>V4A4P2</accession>
<dbReference type="EMBL" id="KB202719">
    <property type="protein sequence ID" value="ESO88236.1"/>
    <property type="molecule type" value="Genomic_DNA"/>
</dbReference>
<reference evidence="7 8" key="1">
    <citation type="journal article" date="2013" name="Nature">
        <title>Insights into bilaterian evolution from three spiralian genomes.</title>
        <authorList>
            <person name="Simakov O."/>
            <person name="Marletaz F."/>
            <person name="Cho S.J."/>
            <person name="Edsinger-Gonzales E."/>
            <person name="Havlak P."/>
            <person name="Hellsten U."/>
            <person name="Kuo D.H."/>
            <person name="Larsson T."/>
            <person name="Lv J."/>
            <person name="Arendt D."/>
            <person name="Savage R."/>
            <person name="Osoegawa K."/>
            <person name="de Jong P."/>
            <person name="Grimwood J."/>
            <person name="Chapman J.A."/>
            <person name="Shapiro H."/>
            <person name="Aerts A."/>
            <person name="Otillar R.P."/>
            <person name="Terry A.Y."/>
            <person name="Boore J.L."/>
            <person name="Grigoriev I.V."/>
            <person name="Lindberg D.R."/>
            <person name="Seaver E.C."/>
            <person name="Weisblat D.A."/>
            <person name="Putnam N.H."/>
            <person name="Rokhsar D.S."/>
        </authorList>
    </citation>
    <scope>NUCLEOTIDE SEQUENCE [LARGE SCALE GENOMIC DNA]</scope>
</reference>
<evidence type="ECO:0000256" key="2">
    <source>
        <dbReference type="ARBA" id="ARBA00007590"/>
    </source>
</evidence>
<sequence length="103" mass="10457">MPVDVIGYAFAATVAAGGVLGYVKAASTPSLVMGLASGAVLGIGAYQTSNDPKNVYTSLVTSGILMGIMGARFINSGKFMPAGLVATLSLLMVARLGMRLMNQ</sequence>
<proteinExistence type="inferred from homology"/>
<keyword evidence="3 6" id="KW-0812">Transmembrane</keyword>
<dbReference type="KEGG" id="lgi:LOTGIDRAFT_219297"/>
<evidence type="ECO:0000256" key="3">
    <source>
        <dbReference type="ARBA" id="ARBA00022692"/>
    </source>
</evidence>
<dbReference type="AlphaFoldDB" id="V4A4P2"/>
<dbReference type="Proteomes" id="UP000030746">
    <property type="component" value="Unassembled WGS sequence"/>
</dbReference>
<dbReference type="Gene3D" id="1.10.10.1740">
    <property type="entry name" value="Transmembrane protein 14-like"/>
    <property type="match status" value="1"/>
</dbReference>